<sequence length="139" mass="15932">MVSTEEDVCDASRRTNASPYACVCSSQVPQRFVMIRMFVKLLERLCLELFCFERSVQSVFLASVNSVDDLQNATRSGDPYYELADDLKWPANYAPTGEGQPKLQATYLSNRESGARQKIHLYLKRLMLQQKRTWKPKGT</sequence>
<keyword evidence="2" id="KW-1185">Reference proteome</keyword>
<dbReference type="Gramene" id="Pp3c22_1570V3.3">
    <property type="protein sequence ID" value="Pp3c22_1570V3.3"/>
    <property type="gene ID" value="Pp3c22_1570"/>
</dbReference>
<organism evidence="1 2">
    <name type="scientific">Physcomitrium patens</name>
    <name type="common">Spreading-leaved earth moss</name>
    <name type="synonym">Physcomitrella patens</name>
    <dbReference type="NCBI Taxonomy" id="3218"/>
    <lineage>
        <taxon>Eukaryota</taxon>
        <taxon>Viridiplantae</taxon>
        <taxon>Streptophyta</taxon>
        <taxon>Embryophyta</taxon>
        <taxon>Bryophyta</taxon>
        <taxon>Bryophytina</taxon>
        <taxon>Bryopsida</taxon>
        <taxon>Funariidae</taxon>
        <taxon>Funariales</taxon>
        <taxon>Funariaceae</taxon>
        <taxon>Physcomitrium</taxon>
    </lineage>
</organism>
<evidence type="ECO:0000313" key="1">
    <source>
        <dbReference type="EnsemblPlants" id="Pp3c22_1570V3.3"/>
    </source>
</evidence>
<reference evidence="1 2" key="1">
    <citation type="journal article" date="2008" name="Science">
        <title>The Physcomitrella genome reveals evolutionary insights into the conquest of land by plants.</title>
        <authorList>
            <person name="Rensing S."/>
            <person name="Lang D."/>
            <person name="Zimmer A."/>
            <person name="Terry A."/>
            <person name="Salamov A."/>
            <person name="Shapiro H."/>
            <person name="Nishiyama T."/>
            <person name="Perroud P.-F."/>
            <person name="Lindquist E."/>
            <person name="Kamisugi Y."/>
            <person name="Tanahashi T."/>
            <person name="Sakakibara K."/>
            <person name="Fujita T."/>
            <person name="Oishi K."/>
            <person name="Shin-I T."/>
            <person name="Kuroki Y."/>
            <person name="Toyoda A."/>
            <person name="Suzuki Y."/>
            <person name="Hashimoto A."/>
            <person name="Yamaguchi K."/>
            <person name="Sugano A."/>
            <person name="Kohara Y."/>
            <person name="Fujiyama A."/>
            <person name="Anterola A."/>
            <person name="Aoki S."/>
            <person name="Ashton N."/>
            <person name="Barbazuk W.B."/>
            <person name="Barker E."/>
            <person name="Bennetzen J."/>
            <person name="Bezanilla M."/>
            <person name="Blankenship R."/>
            <person name="Cho S.H."/>
            <person name="Dutcher S."/>
            <person name="Estelle M."/>
            <person name="Fawcett J.A."/>
            <person name="Gundlach H."/>
            <person name="Hanada K."/>
            <person name="Heyl A."/>
            <person name="Hicks K.A."/>
            <person name="Hugh J."/>
            <person name="Lohr M."/>
            <person name="Mayer K."/>
            <person name="Melkozernov A."/>
            <person name="Murata T."/>
            <person name="Nelson D."/>
            <person name="Pils B."/>
            <person name="Prigge M."/>
            <person name="Reiss B."/>
            <person name="Renner T."/>
            <person name="Rombauts S."/>
            <person name="Rushton P."/>
            <person name="Sanderfoot A."/>
            <person name="Schween G."/>
            <person name="Shiu S.-H."/>
            <person name="Stueber K."/>
            <person name="Theodoulou F.L."/>
            <person name="Tu H."/>
            <person name="Van de Peer Y."/>
            <person name="Verrier P.J."/>
            <person name="Waters E."/>
            <person name="Wood A."/>
            <person name="Yang L."/>
            <person name="Cove D."/>
            <person name="Cuming A."/>
            <person name="Hasebe M."/>
            <person name="Lucas S."/>
            <person name="Mishler D.B."/>
            <person name="Reski R."/>
            <person name="Grigoriev I."/>
            <person name="Quatrano R.S."/>
            <person name="Boore J.L."/>
        </authorList>
    </citation>
    <scope>NUCLEOTIDE SEQUENCE [LARGE SCALE GENOMIC DNA]</scope>
    <source>
        <strain evidence="1 2">cv. Gransden 2004</strain>
    </source>
</reference>
<dbReference type="EnsemblPlants" id="Pp3c22_1570V3.3">
    <property type="protein sequence ID" value="Pp3c22_1570V3.3"/>
    <property type="gene ID" value="Pp3c22_1570"/>
</dbReference>
<reference evidence="1 2" key="2">
    <citation type="journal article" date="2018" name="Plant J.">
        <title>The Physcomitrella patens chromosome-scale assembly reveals moss genome structure and evolution.</title>
        <authorList>
            <person name="Lang D."/>
            <person name="Ullrich K.K."/>
            <person name="Murat F."/>
            <person name="Fuchs J."/>
            <person name="Jenkins J."/>
            <person name="Haas F.B."/>
            <person name="Piednoel M."/>
            <person name="Gundlach H."/>
            <person name="Van Bel M."/>
            <person name="Meyberg R."/>
            <person name="Vives C."/>
            <person name="Morata J."/>
            <person name="Symeonidi A."/>
            <person name="Hiss M."/>
            <person name="Muchero W."/>
            <person name="Kamisugi Y."/>
            <person name="Saleh O."/>
            <person name="Blanc G."/>
            <person name="Decker E.L."/>
            <person name="van Gessel N."/>
            <person name="Grimwood J."/>
            <person name="Hayes R.D."/>
            <person name="Graham S.W."/>
            <person name="Gunter L.E."/>
            <person name="McDaniel S.F."/>
            <person name="Hoernstein S.N.W."/>
            <person name="Larsson A."/>
            <person name="Li F.W."/>
            <person name="Perroud P.F."/>
            <person name="Phillips J."/>
            <person name="Ranjan P."/>
            <person name="Rokshar D.S."/>
            <person name="Rothfels C.J."/>
            <person name="Schneider L."/>
            <person name="Shu S."/>
            <person name="Stevenson D.W."/>
            <person name="Thummler F."/>
            <person name="Tillich M."/>
            <person name="Villarreal Aguilar J.C."/>
            <person name="Widiez T."/>
            <person name="Wong G.K."/>
            <person name="Wymore A."/>
            <person name="Zhang Y."/>
            <person name="Zimmer A.D."/>
            <person name="Quatrano R.S."/>
            <person name="Mayer K.F.X."/>
            <person name="Goodstein D."/>
            <person name="Casacuberta J.M."/>
            <person name="Vandepoele K."/>
            <person name="Reski R."/>
            <person name="Cuming A.C."/>
            <person name="Tuskan G.A."/>
            <person name="Maumus F."/>
            <person name="Salse J."/>
            <person name="Schmutz J."/>
            <person name="Rensing S.A."/>
        </authorList>
    </citation>
    <scope>NUCLEOTIDE SEQUENCE [LARGE SCALE GENOMIC DNA]</scope>
    <source>
        <strain evidence="1 2">cv. Gransden 2004</strain>
    </source>
</reference>
<evidence type="ECO:0000313" key="2">
    <source>
        <dbReference type="Proteomes" id="UP000006727"/>
    </source>
</evidence>
<protein>
    <submittedName>
        <fullName evidence="1">Uncharacterized protein</fullName>
    </submittedName>
</protein>
<accession>A0A7I4FEV2</accession>
<dbReference type="RefSeq" id="XP_024360956.1">
    <property type="nucleotide sequence ID" value="XM_024505188.2"/>
</dbReference>
<dbReference type="KEGG" id="ppp:112275131"/>
<dbReference type="EnsemblPlants" id="Pp3c22_1570V3.2">
    <property type="protein sequence ID" value="Pp3c22_1570V3.2"/>
    <property type="gene ID" value="Pp3c22_1570"/>
</dbReference>
<dbReference type="Gramene" id="Pp3c22_1570V3.2">
    <property type="protein sequence ID" value="Pp3c22_1570V3.2"/>
    <property type="gene ID" value="Pp3c22_1570"/>
</dbReference>
<proteinExistence type="predicted"/>
<name>A0A7I4FEV2_PHYPA</name>
<dbReference type="EMBL" id="ABEU02000022">
    <property type="status" value="NOT_ANNOTATED_CDS"/>
    <property type="molecule type" value="Genomic_DNA"/>
</dbReference>
<dbReference type="Proteomes" id="UP000006727">
    <property type="component" value="Chromosome 22"/>
</dbReference>
<dbReference type="AlphaFoldDB" id="A0A7I4FEV2"/>
<dbReference type="GeneID" id="112275131"/>
<reference evidence="1" key="3">
    <citation type="submission" date="2020-12" db="UniProtKB">
        <authorList>
            <consortium name="EnsemblPlants"/>
        </authorList>
    </citation>
    <scope>IDENTIFICATION</scope>
</reference>
<gene>
    <name evidence="1" type="primary">LOC112275131</name>
</gene>